<comment type="pathway">
    <text evidence="3 19">Cofactor biosynthesis; adenosylcobalamin biosynthesis; adenosylcobalamin from cob(II)yrinate a,c-diamide: step 7/7.</text>
</comment>
<keyword evidence="10 19" id="KW-0812">Transmembrane</keyword>
<evidence type="ECO:0000256" key="14">
    <source>
        <dbReference type="ARBA" id="ARBA00025228"/>
    </source>
</evidence>
<evidence type="ECO:0000256" key="11">
    <source>
        <dbReference type="ARBA" id="ARBA00022842"/>
    </source>
</evidence>
<feature type="transmembrane region" description="Helical" evidence="19">
    <location>
        <begin position="208"/>
        <end position="237"/>
    </location>
</feature>
<evidence type="ECO:0000256" key="17">
    <source>
        <dbReference type="ARBA" id="ARBA00048623"/>
    </source>
</evidence>
<dbReference type="GO" id="GO:0005886">
    <property type="term" value="C:plasma membrane"/>
    <property type="evidence" value="ECO:0007669"/>
    <property type="project" value="UniProtKB-SubCell"/>
</dbReference>
<protein>
    <recommendedName>
        <fullName evidence="6 19">Adenosylcobinamide-GDP ribazoletransferase</fullName>
        <ecNumber evidence="5 19">2.7.8.26</ecNumber>
    </recommendedName>
    <alternativeName>
        <fullName evidence="16 19">Cobalamin synthase</fullName>
    </alternativeName>
    <alternativeName>
        <fullName evidence="15 19">Cobalamin-5'-phosphate synthase</fullName>
    </alternativeName>
</protein>
<keyword evidence="7 19" id="KW-1003">Cell membrane</keyword>
<comment type="cofactor">
    <cofactor evidence="1 19">
        <name>Mg(2+)</name>
        <dbReference type="ChEBI" id="CHEBI:18420"/>
    </cofactor>
</comment>
<dbReference type="AlphaFoldDB" id="A0A330LZN7"/>
<dbReference type="GO" id="GO:0008818">
    <property type="term" value="F:cobalamin 5'-phosphate synthase activity"/>
    <property type="evidence" value="ECO:0007669"/>
    <property type="project" value="UniProtKB-UniRule"/>
</dbReference>
<dbReference type="EMBL" id="LS483452">
    <property type="protein sequence ID" value="SQH75345.1"/>
    <property type="molecule type" value="Genomic_DNA"/>
</dbReference>
<comment type="subcellular location">
    <subcellularLocation>
        <location evidence="2 19">Cell membrane</location>
        <topology evidence="2 19">Multi-pass membrane protein</topology>
    </subcellularLocation>
</comment>
<feature type="transmembrane region" description="Helical" evidence="19">
    <location>
        <begin position="37"/>
        <end position="56"/>
    </location>
</feature>
<feature type="transmembrane region" description="Helical" evidence="19">
    <location>
        <begin position="113"/>
        <end position="131"/>
    </location>
</feature>
<comment type="catalytic activity">
    <reaction evidence="18 19">
        <text>alpha-ribazole 5'-phosphate + adenosylcob(III)inamide-GDP = adenosylcob(III)alamin 5'-phosphate + GMP + H(+)</text>
        <dbReference type="Rhea" id="RHEA:23560"/>
        <dbReference type="ChEBI" id="CHEBI:15378"/>
        <dbReference type="ChEBI" id="CHEBI:57918"/>
        <dbReference type="ChEBI" id="CHEBI:58115"/>
        <dbReference type="ChEBI" id="CHEBI:60487"/>
        <dbReference type="ChEBI" id="CHEBI:60493"/>
        <dbReference type="EC" id="2.7.8.26"/>
    </reaction>
</comment>
<dbReference type="OrthoDB" id="9794626at2"/>
<keyword evidence="9 19" id="KW-0808">Transferase</keyword>
<reference evidence="21" key="1">
    <citation type="submission" date="2018-06" db="EMBL/GenBank/DDBJ databases">
        <authorList>
            <person name="Cea G.-C."/>
            <person name="William W."/>
        </authorList>
    </citation>
    <scope>NUCLEOTIDE SEQUENCE [LARGE SCALE GENOMIC DNA]</scope>
    <source>
        <strain evidence="21">DB21MT-2</strain>
    </source>
</reference>
<keyword evidence="13 19" id="KW-0472">Membrane</keyword>
<dbReference type="RefSeq" id="WP_112351905.1">
    <property type="nucleotide sequence ID" value="NZ_LS483452.1"/>
</dbReference>
<evidence type="ECO:0000256" key="16">
    <source>
        <dbReference type="ARBA" id="ARBA00032853"/>
    </source>
</evidence>
<dbReference type="KEGG" id="sbk:SHEWBE_1379"/>
<evidence type="ECO:0000313" key="21">
    <source>
        <dbReference type="Proteomes" id="UP000250123"/>
    </source>
</evidence>
<feature type="transmembrane region" description="Helical" evidence="19">
    <location>
        <begin position="63"/>
        <end position="83"/>
    </location>
</feature>
<evidence type="ECO:0000256" key="4">
    <source>
        <dbReference type="ARBA" id="ARBA00010561"/>
    </source>
</evidence>
<evidence type="ECO:0000256" key="3">
    <source>
        <dbReference type="ARBA" id="ARBA00004663"/>
    </source>
</evidence>
<name>A0A330LZN7_9GAMM</name>
<dbReference type="PANTHER" id="PTHR34148:SF1">
    <property type="entry name" value="ADENOSYLCOBINAMIDE-GDP RIBAZOLETRANSFERASE"/>
    <property type="match status" value="1"/>
</dbReference>
<dbReference type="GO" id="GO:0009236">
    <property type="term" value="P:cobalamin biosynthetic process"/>
    <property type="evidence" value="ECO:0007669"/>
    <property type="project" value="UniProtKB-UniRule"/>
</dbReference>
<keyword evidence="12 19" id="KW-1133">Transmembrane helix</keyword>
<evidence type="ECO:0000313" key="20">
    <source>
        <dbReference type="EMBL" id="SQH75345.1"/>
    </source>
</evidence>
<dbReference type="PANTHER" id="PTHR34148">
    <property type="entry name" value="ADENOSYLCOBINAMIDE-GDP RIBAZOLETRANSFERASE"/>
    <property type="match status" value="1"/>
</dbReference>
<evidence type="ECO:0000256" key="9">
    <source>
        <dbReference type="ARBA" id="ARBA00022679"/>
    </source>
</evidence>
<dbReference type="HAMAP" id="MF_00719">
    <property type="entry name" value="CobS"/>
    <property type="match status" value="1"/>
</dbReference>
<keyword evidence="8 19" id="KW-0169">Cobalamin biosynthesis</keyword>
<evidence type="ECO:0000256" key="2">
    <source>
        <dbReference type="ARBA" id="ARBA00004651"/>
    </source>
</evidence>
<dbReference type="EC" id="2.7.8.26" evidence="5 19"/>
<gene>
    <name evidence="19 20" type="primary">cobS</name>
    <name evidence="20" type="ORF">SHEWBE_1379</name>
</gene>
<accession>A0A330LZN7</accession>
<evidence type="ECO:0000256" key="12">
    <source>
        <dbReference type="ARBA" id="ARBA00022989"/>
    </source>
</evidence>
<evidence type="ECO:0000256" key="8">
    <source>
        <dbReference type="ARBA" id="ARBA00022573"/>
    </source>
</evidence>
<evidence type="ECO:0000256" key="5">
    <source>
        <dbReference type="ARBA" id="ARBA00013200"/>
    </source>
</evidence>
<evidence type="ECO:0000256" key="18">
    <source>
        <dbReference type="ARBA" id="ARBA00049504"/>
    </source>
</evidence>
<comment type="catalytic activity">
    <reaction evidence="17 19">
        <text>alpha-ribazole + adenosylcob(III)inamide-GDP = adenosylcob(III)alamin + GMP + H(+)</text>
        <dbReference type="Rhea" id="RHEA:16049"/>
        <dbReference type="ChEBI" id="CHEBI:10329"/>
        <dbReference type="ChEBI" id="CHEBI:15378"/>
        <dbReference type="ChEBI" id="CHEBI:18408"/>
        <dbReference type="ChEBI" id="CHEBI:58115"/>
        <dbReference type="ChEBI" id="CHEBI:60487"/>
        <dbReference type="EC" id="2.7.8.26"/>
    </reaction>
</comment>
<evidence type="ECO:0000256" key="19">
    <source>
        <dbReference type="HAMAP-Rule" id="MF_00719"/>
    </source>
</evidence>
<dbReference type="UniPathway" id="UPA00148">
    <property type="reaction ID" value="UER00238"/>
</dbReference>
<evidence type="ECO:0000256" key="13">
    <source>
        <dbReference type="ARBA" id="ARBA00023136"/>
    </source>
</evidence>
<organism evidence="20 21">
    <name type="scientific">Shewanella benthica</name>
    <dbReference type="NCBI Taxonomy" id="43661"/>
    <lineage>
        <taxon>Bacteria</taxon>
        <taxon>Pseudomonadati</taxon>
        <taxon>Pseudomonadota</taxon>
        <taxon>Gammaproteobacteria</taxon>
        <taxon>Alteromonadales</taxon>
        <taxon>Shewanellaceae</taxon>
        <taxon>Shewanella</taxon>
    </lineage>
</organism>
<evidence type="ECO:0000256" key="15">
    <source>
        <dbReference type="ARBA" id="ARBA00032605"/>
    </source>
</evidence>
<comment type="similarity">
    <text evidence="4 19">Belongs to the CobS family.</text>
</comment>
<feature type="transmembrane region" description="Helical" evidence="19">
    <location>
        <begin position="143"/>
        <end position="163"/>
    </location>
</feature>
<proteinExistence type="inferred from homology"/>
<sequence>MDVLRRELTLFFIAMGFFTRIPMPAWVKVDGDNLNKASRYFGLVGILVGAISALVYELSLTVLPTSISIILAMIASVAVTGAFHEDGLADTADGFGGGWAVADKLKIMKDSRIGTYGAVTLLLSMILKYMLLLELALYDPELVIVALILGHCLSRVLAASIIFTDTYVSDAYASATSVSEGVSDSAGESKEKGSKSKPLAESQTSNELAILLLTGVLALWLSGLGSAILIVVSLFLVRWLLVIVFRRQIGGYTGDTLGAAQQVSELVFYMLLLASLA</sequence>
<keyword evidence="11 19" id="KW-0460">Magnesium</keyword>
<dbReference type="InterPro" id="IPR003805">
    <property type="entry name" value="CobS"/>
</dbReference>
<evidence type="ECO:0000256" key="10">
    <source>
        <dbReference type="ARBA" id="ARBA00022692"/>
    </source>
</evidence>
<dbReference type="GO" id="GO:0051073">
    <property type="term" value="F:adenosylcobinamide-GDP ribazoletransferase activity"/>
    <property type="evidence" value="ECO:0007669"/>
    <property type="project" value="UniProtKB-UniRule"/>
</dbReference>
<comment type="function">
    <text evidence="14 19">Joins adenosylcobinamide-GDP and alpha-ribazole to generate adenosylcobalamin (Ado-cobalamin). Also synthesizes adenosylcobalamin 5'-phosphate from adenosylcobinamide-GDP and alpha-ribazole 5'-phosphate.</text>
</comment>
<dbReference type="Proteomes" id="UP000250123">
    <property type="component" value="Chromosome SHEWBE"/>
</dbReference>
<evidence type="ECO:0000256" key="7">
    <source>
        <dbReference type="ARBA" id="ARBA00022475"/>
    </source>
</evidence>
<dbReference type="Pfam" id="PF02654">
    <property type="entry name" value="CobS"/>
    <property type="match status" value="1"/>
</dbReference>
<evidence type="ECO:0000256" key="1">
    <source>
        <dbReference type="ARBA" id="ARBA00001946"/>
    </source>
</evidence>
<evidence type="ECO:0000256" key="6">
    <source>
        <dbReference type="ARBA" id="ARBA00015850"/>
    </source>
</evidence>